<evidence type="ECO:0000256" key="4">
    <source>
        <dbReference type="SAM" id="Phobius"/>
    </source>
</evidence>
<feature type="region of interest" description="Disordered" evidence="3">
    <location>
        <begin position="862"/>
        <end position="882"/>
    </location>
</feature>
<keyword evidence="1" id="KW-0433">Leucine-rich repeat</keyword>
<keyword evidence="4" id="KW-0472">Membrane</keyword>
<dbReference type="GO" id="GO:0005886">
    <property type="term" value="C:plasma membrane"/>
    <property type="evidence" value="ECO:0007669"/>
    <property type="project" value="TreeGrafter"/>
</dbReference>
<evidence type="ECO:0000313" key="7">
    <source>
        <dbReference type="RefSeq" id="XP_019482689.1"/>
    </source>
</evidence>
<proteinExistence type="predicted"/>
<dbReference type="CTD" id="339977"/>
<feature type="compositionally biased region" description="Basic and acidic residues" evidence="3">
    <location>
        <begin position="872"/>
        <end position="882"/>
    </location>
</feature>
<dbReference type="InterPro" id="IPR032675">
    <property type="entry name" value="LRR_dom_sf"/>
</dbReference>
<feature type="compositionally biased region" description="Polar residues" evidence="3">
    <location>
        <begin position="483"/>
        <end position="500"/>
    </location>
</feature>
<feature type="region of interest" description="Disordered" evidence="3">
    <location>
        <begin position="555"/>
        <end position="765"/>
    </location>
</feature>
<feature type="compositionally biased region" description="Basic and acidic residues" evidence="3">
    <location>
        <begin position="720"/>
        <end position="740"/>
    </location>
</feature>
<feature type="transmembrane region" description="Helical" evidence="4">
    <location>
        <begin position="375"/>
        <end position="396"/>
    </location>
</feature>
<sequence length="921" mass="102521">MKNLCFAAITMAIGLYFTGTMANPSRKGSILFNSECQWSGSLLTNCSFIGKHDNPVDISHTAATVEVSSNFFRVLFQSPTKKEERNKKHLDLSNNLISKITLRPLTHLQALELLNLSNNAIRSLSLALPGLKSSSVKRHRSSLRNGLPLLKLLILQRNKLSDIPKGLWKLKSLQSLDLSFNRISQIGVSDFRNCLQLENLYLKSNKIFRIHPEAFKDLKKLQTVDLSNNALTTVLPIMIIALELPHLQAGLAGNQWQCDESMAVFQNFISESWRKQWNVICNKAIGNEEAYWWTPKSRISRKTHILHTNLNHVTSLIKSKAERHREGMYISFSTPGGKPHASSDTSERQGRLSRRVRSVRDMQTADRKEEASQDLALAVCLAVFITFFVAFCLGALTRPYVDRLWQQRCQHRSSGSDNAYSNEGFYDEIEAAENTQYTRVDPRQARQDLNPRENQDPFCETEARPYAVVIADRTLGTRRKETGSQQSREQGGNPTGTGSTEGIMLPHDSAAQSILHGQSNADSNALIAAGQNHTYRNVIPKEIHYDTVAQEDSLCEHSGGVPAPAGRSQIGSGSIHKDSNELDPPLSRETTAALSEMQTHTQRPGENEEREGTEQLPLASSKETQVSASISVLSPQQQRLKGATAEEELSTYYSSVTCSDPGDRDSSPLVFPPEWGSDLPVTPADKEPMQKHAPDTQYELDPNYDSDEGSLFTLSSLSSEDARNVTEEDTDSKEGRRASEPPEDEDSEVRKDNVTSFENLEDSTTFQKIQRKCENQEDHFEKLLISGPDSGLCESHLESASDADKCVDPLTLTGSLGKSPSRDEIPGVFAYDYVTAPQSEAVEWHCSLRDLEFFTVDNLPQTPPCSAEVPSDPDKSAYRERDSDISTCEPFIQGTDTAQNSVLFQFTVGENVRPSQQDSEV</sequence>
<feature type="region of interest" description="Disordered" evidence="3">
    <location>
        <begin position="330"/>
        <end position="367"/>
    </location>
</feature>
<dbReference type="Proteomes" id="UP000694851">
    <property type="component" value="Unplaced"/>
</dbReference>
<organism evidence="6 7">
    <name type="scientific">Hipposideros armiger</name>
    <name type="common">Great Himalayan leaf-nosed bat</name>
    <dbReference type="NCBI Taxonomy" id="186990"/>
    <lineage>
        <taxon>Eukaryota</taxon>
        <taxon>Metazoa</taxon>
        <taxon>Chordata</taxon>
        <taxon>Craniata</taxon>
        <taxon>Vertebrata</taxon>
        <taxon>Euteleostomi</taxon>
        <taxon>Mammalia</taxon>
        <taxon>Eutheria</taxon>
        <taxon>Laurasiatheria</taxon>
        <taxon>Chiroptera</taxon>
        <taxon>Yinpterochiroptera</taxon>
        <taxon>Rhinolophoidea</taxon>
        <taxon>Hipposideridae</taxon>
        <taxon>Hipposideros</taxon>
    </lineage>
</organism>
<gene>
    <name evidence="7" type="primary">LRRC66</name>
</gene>
<name>A0A8B7Q1Q9_HIPAR</name>
<protein>
    <submittedName>
        <fullName evidence="7">Leucine-rich repeat-containing protein 66</fullName>
    </submittedName>
</protein>
<feature type="chain" id="PRO_5034427354" evidence="5">
    <location>
        <begin position="23"/>
        <end position="921"/>
    </location>
</feature>
<dbReference type="PANTHER" id="PTHR24369:SF213">
    <property type="entry name" value="INSULIN LIKE GROWTH FACTOR BINDING PROTEIN ACID LABILE SUBUNIT"/>
    <property type="match status" value="1"/>
</dbReference>
<dbReference type="RefSeq" id="XP_019482689.1">
    <property type="nucleotide sequence ID" value="XM_019627144.1"/>
</dbReference>
<feature type="compositionally biased region" description="Basic and acidic residues" evidence="3">
    <location>
        <begin position="603"/>
        <end position="613"/>
    </location>
</feature>
<dbReference type="PROSITE" id="PS51450">
    <property type="entry name" value="LRR"/>
    <property type="match status" value="3"/>
</dbReference>
<dbReference type="GeneID" id="109373374"/>
<accession>A0A8B7Q1Q9</accession>
<feature type="compositionally biased region" description="Polar residues" evidence="3">
    <location>
        <begin position="754"/>
        <end position="765"/>
    </location>
</feature>
<dbReference type="InterPro" id="IPR050541">
    <property type="entry name" value="LRR_TM_domain-containing"/>
</dbReference>
<keyword evidence="5" id="KW-0732">Signal</keyword>
<feature type="signal peptide" evidence="5">
    <location>
        <begin position="1"/>
        <end position="22"/>
    </location>
</feature>
<dbReference type="Gene3D" id="3.80.10.10">
    <property type="entry name" value="Ribonuclease Inhibitor"/>
    <property type="match status" value="1"/>
</dbReference>
<dbReference type="InterPro" id="IPR003591">
    <property type="entry name" value="Leu-rich_rpt_typical-subtyp"/>
</dbReference>
<keyword evidence="4" id="KW-0812">Transmembrane</keyword>
<dbReference type="SMART" id="SM00369">
    <property type="entry name" value="LRR_TYP"/>
    <property type="match status" value="5"/>
</dbReference>
<dbReference type="OrthoDB" id="660555at2759"/>
<evidence type="ECO:0000256" key="2">
    <source>
        <dbReference type="ARBA" id="ARBA00022737"/>
    </source>
</evidence>
<feature type="compositionally biased region" description="Polar residues" evidence="3">
    <location>
        <begin position="621"/>
        <end position="639"/>
    </location>
</feature>
<dbReference type="KEGG" id="hai:109373374"/>
<evidence type="ECO:0000313" key="6">
    <source>
        <dbReference type="Proteomes" id="UP000694851"/>
    </source>
</evidence>
<feature type="compositionally biased region" description="Basic and acidic residues" evidence="3">
    <location>
        <begin position="684"/>
        <end position="694"/>
    </location>
</feature>
<dbReference type="PANTHER" id="PTHR24369">
    <property type="entry name" value="ANTIGEN BSP, PUTATIVE-RELATED"/>
    <property type="match status" value="1"/>
</dbReference>
<evidence type="ECO:0000256" key="3">
    <source>
        <dbReference type="SAM" id="MobiDB-lite"/>
    </source>
</evidence>
<keyword evidence="2" id="KW-0677">Repeat</keyword>
<feature type="region of interest" description="Disordered" evidence="3">
    <location>
        <begin position="434"/>
        <end position="457"/>
    </location>
</feature>
<feature type="region of interest" description="Disordered" evidence="3">
    <location>
        <begin position="473"/>
        <end position="504"/>
    </location>
</feature>
<feature type="compositionally biased region" description="Basic and acidic residues" evidence="3">
    <location>
        <begin position="440"/>
        <end position="455"/>
    </location>
</feature>
<evidence type="ECO:0000256" key="1">
    <source>
        <dbReference type="ARBA" id="ARBA00022614"/>
    </source>
</evidence>
<feature type="compositionally biased region" description="Polar residues" evidence="3">
    <location>
        <begin position="588"/>
        <end position="602"/>
    </location>
</feature>
<dbReference type="Pfam" id="PF13855">
    <property type="entry name" value="LRR_8"/>
    <property type="match status" value="2"/>
</dbReference>
<keyword evidence="6" id="KW-1185">Reference proteome</keyword>
<dbReference type="InterPro" id="IPR001611">
    <property type="entry name" value="Leu-rich_rpt"/>
</dbReference>
<feature type="compositionally biased region" description="Basic and acidic residues" evidence="3">
    <location>
        <begin position="358"/>
        <end position="367"/>
    </location>
</feature>
<dbReference type="AlphaFoldDB" id="A0A8B7Q1Q9"/>
<reference evidence="7" key="1">
    <citation type="submission" date="2025-08" db="UniProtKB">
        <authorList>
            <consortium name="RefSeq"/>
        </authorList>
    </citation>
    <scope>IDENTIFICATION</scope>
    <source>
        <tissue evidence="7">Muscle</tissue>
    </source>
</reference>
<dbReference type="SUPFAM" id="SSF52058">
    <property type="entry name" value="L domain-like"/>
    <property type="match status" value="1"/>
</dbReference>
<evidence type="ECO:0000256" key="5">
    <source>
        <dbReference type="SAM" id="SignalP"/>
    </source>
</evidence>
<keyword evidence="4" id="KW-1133">Transmembrane helix</keyword>